<sequence length="256" mass="28379">MKKPSITTETGRYFLTDRIREEVNFYLTEQSQGYAPPAIQKPAPENATIIRLPELDFLNIPSCDLLTAIANRQSHRKFTKDSLSLEELSFLLWSVQGVREKLHEAAVLRTVPSAGCRHPFETYLAVQRVEGLESGIYRYLPLDNSIALVKQLENLTSHLTAATHGQSFAGQSAICFIWSVIPERTEWRYAEASYKVIALDAGHACQNLYLACEAIGAGTCAIAAYNQTIADDLIGVDGKDEFVIYIAPVGKVALNQ</sequence>
<dbReference type="Gene3D" id="3.40.109.10">
    <property type="entry name" value="NADH Oxidase"/>
    <property type="match status" value="1"/>
</dbReference>
<reference evidence="2 3" key="1">
    <citation type="submission" date="2021-05" db="EMBL/GenBank/DDBJ databases">
        <title>The draft genome of Geobacter pelophilus DSM 12255.</title>
        <authorList>
            <person name="Xu Z."/>
            <person name="Masuda Y."/>
            <person name="Itoh H."/>
            <person name="Senoo K."/>
        </authorList>
    </citation>
    <scope>NUCLEOTIDE SEQUENCE [LARGE SCALE GENOMIC DNA]</scope>
    <source>
        <strain evidence="2 3">DSM 12255</strain>
    </source>
</reference>
<dbReference type="AlphaFoldDB" id="A0AAW4L7H9"/>
<dbReference type="Pfam" id="PF00881">
    <property type="entry name" value="Nitroreductase"/>
    <property type="match status" value="1"/>
</dbReference>
<dbReference type="PANTHER" id="PTHR43745:SF2">
    <property type="entry name" value="NITROREDUCTASE MJ1384-RELATED"/>
    <property type="match status" value="1"/>
</dbReference>
<keyword evidence="3" id="KW-1185">Reference proteome</keyword>
<dbReference type="SUPFAM" id="SSF55469">
    <property type="entry name" value="FMN-dependent nitroreductase-like"/>
    <property type="match status" value="1"/>
</dbReference>
<comment type="caution">
    <text evidence="2">The sequence shown here is derived from an EMBL/GenBank/DDBJ whole genome shotgun (WGS) entry which is preliminary data.</text>
</comment>
<dbReference type="InterPro" id="IPR000415">
    <property type="entry name" value="Nitroreductase-like"/>
</dbReference>
<proteinExistence type="predicted"/>
<dbReference type="InterPro" id="IPR020051">
    <property type="entry name" value="SagB-type_dehydrogenase"/>
</dbReference>
<dbReference type="InterPro" id="IPR052544">
    <property type="entry name" value="Bacteriocin_Proc_Enz"/>
</dbReference>
<dbReference type="RefSeq" id="WP_214172897.1">
    <property type="nucleotide sequence ID" value="NZ_JAHCVJ010000009.1"/>
</dbReference>
<gene>
    <name evidence="2" type="ORF">KI809_17560</name>
</gene>
<dbReference type="PANTHER" id="PTHR43745">
    <property type="entry name" value="NITROREDUCTASE MJ1384-RELATED"/>
    <property type="match status" value="1"/>
</dbReference>
<evidence type="ECO:0000259" key="1">
    <source>
        <dbReference type="Pfam" id="PF00881"/>
    </source>
</evidence>
<evidence type="ECO:0000313" key="3">
    <source>
        <dbReference type="Proteomes" id="UP000811899"/>
    </source>
</evidence>
<organism evidence="2 3">
    <name type="scientific">Geoanaerobacter pelophilus</name>
    <dbReference type="NCBI Taxonomy" id="60036"/>
    <lineage>
        <taxon>Bacteria</taxon>
        <taxon>Pseudomonadati</taxon>
        <taxon>Thermodesulfobacteriota</taxon>
        <taxon>Desulfuromonadia</taxon>
        <taxon>Geobacterales</taxon>
        <taxon>Geobacteraceae</taxon>
        <taxon>Geoanaerobacter</taxon>
    </lineage>
</organism>
<accession>A0AAW4L7H9</accession>
<feature type="domain" description="Nitroreductase" evidence="1">
    <location>
        <begin position="69"/>
        <end position="251"/>
    </location>
</feature>
<dbReference type="NCBIfam" id="TIGR03605">
    <property type="entry name" value="antibiot_sagB"/>
    <property type="match status" value="1"/>
</dbReference>
<name>A0AAW4L7H9_9BACT</name>
<dbReference type="CDD" id="cd02142">
    <property type="entry name" value="McbC_SagB-like_oxidoreductase"/>
    <property type="match status" value="1"/>
</dbReference>
<dbReference type="Proteomes" id="UP000811899">
    <property type="component" value="Unassembled WGS sequence"/>
</dbReference>
<dbReference type="GO" id="GO:0016491">
    <property type="term" value="F:oxidoreductase activity"/>
    <property type="evidence" value="ECO:0007669"/>
    <property type="project" value="InterPro"/>
</dbReference>
<dbReference type="InterPro" id="IPR029479">
    <property type="entry name" value="Nitroreductase"/>
</dbReference>
<dbReference type="EMBL" id="JAHCVJ010000009">
    <property type="protein sequence ID" value="MBT0666122.1"/>
    <property type="molecule type" value="Genomic_DNA"/>
</dbReference>
<protein>
    <submittedName>
        <fullName evidence="2">SagB/ThcOx family dehydrogenase</fullName>
    </submittedName>
</protein>
<evidence type="ECO:0000313" key="2">
    <source>
        <dbReference type="EMBL" id="MBT0666122.1"/>
    </source>
</evidence>